<keyword evidence="1" id="KW-0805">Transcription regulation</keyword>
<dbReference type="PANTHER" id="PTHR42756:SF1">
    <property type="entry name" value="TRANSCRIPTIONAL REPRESSOR OF EMRAB OPERON"/>
    <property type="match status" value="1"/>
</dbReference>
<keyword evidence="2" id="KW-0238">DNA-binding</keyword>
<dbReference type="RefSeq" id="WP_101767599.1">
    <property type="nucleotide sequence ID" value="NZ_BPPU01000001.1"/>
</dbReference>
<dbReference type="Gene3D" id="1.10.10.10">
    <property type="entry name" value="Winged helix-like DNA-binding domain superfamily/Winged helix DNA-binding domain"/>
    <property type="match status" value="1"/>
</dbReference>
<proteinExistence type="predicted"/>
<dbReference type="Pfam" id="PF01047">
    <property type="entry name" value="MarR"/>
    <property type="match status" value="1"/>
</dbReference>
<sequence>MQTEGCTQEDAVQKIISQWQNQGFATDSLLAMETIGRIKRLEVILMRKLSANYKINYQISHWEFDVLATLRRTGTPYLMSPTVLFDSMMVSSGTMTNRLQHLEKKELIERIDNPEDKRSLLVKLTSKGLNLIDRAIASHVQLENDLMKNISKEELLIINLLLKKVENQLPKT</sequence>
<dbReference type="InterPro" id="IPR000835">
    <property type="entry name" value="HTH_MarR-typ"/>
</dbReference>
<dbReference type="EMBL" id="NPIB01000002">
    <property type="protein sequence ID" value="PLC59398.1"/>
    <property type="molecule type" value="Genomic_DNA"/>
</dbReference>
<protein>
    <recommendedName>
        <fullName evidence="4">HTH marR-type domain-containing protein</fullName>
    </recommendedName>
</protein>
<gene>
    <name evidence="5" type="ORF">CIK00_03770</name>
</gene>
<reference evidence="5 6" key="1">
    <citation type="journal article" date="2018" name="Syst. Appl. Microbiol.">
        <title>Photobacterium carnosum sp. nov., isolated from spoiled modified atmosphere packaged poultry meat.</title>
        <authorList>
            <person name="Hilgarth M."/>
            <person name="Fuertes S."/>
            <person name="Ehrmann M."/>
            <person name="Vogel R.F."/>
        </authorList>
    </citation>
    <scope>NUCLEOTIDE SEQUENCE [LARGE SCALE GENOMIC DNA]</scope>
    <source>
        <strain evidence="5 6">TMW 2.2021</strain>
    </source>
</reference>
<feature type="domain" description="HTH marR-type" evidence="4">
    <location>
        <begin position="35"/>
        <end position="167"/>
    </location>
</feature>
<organism evidence="5 6">
    <name type="scientific">Photobacterium carnosum</name>
    <dbReference type="NCBI Taxonomy" id="2023717"/>
    <lineage>
        <taxon>Bacteria</taxon>
        <taxon>Pseudomonadati</taxon>
        <taxon>Pseudomonadota</taxon>
        <taxon>Gammaproteobacteria</taxon>
        <taxon>Vibrionales</taxon>
        <taxon>Vibrionaceae</taxon>
        <taxon>Photobacterium</taxon>
    </lineage>
</organism>
<dbReference type="SMART" id="SM00347">
    <property type="entry name" value="HTH_MARR"/>
    <property type="match status" value="1"/>
</dbReference>
<dbReference type="GO" id="GO:0003700">
    <property type="term" value="F:DNA-binding transcription factor activity"/>
    <property type="evidence" value="ECO:0007669"/>
    <property type="project" value="InterPro"/>
</dbReference>
<evidence type="ECO:0000256" key="2">
    <source>
        <dbReference type="ARBA" id="ARBA00023125"/>
    </source>
</evidence>
<comment type="caution">
    <text evidence="5">The sequence shown here is derived from an EMBL/GenBank/DDBJ whole genome shotgun (WGS) entry which is preliminary data.</text>
</comment>
<dbReference type="PRINTS" id="PR00598">
    <property type="entry name" value="HTHMARR"/>
</dbReference>
<dbReference type="InterPro" id="IPR036388">
    <property type="entry name" value="WH-like_DNA-bd_sf"/>
</dbReference>
<dbReference type="SUPFAM" id="SSF46785">
    <property type="entry name" value="Winged helix' DNA-binding domain"/>
    <property type="match status" value="1"/>
</dbReference>
<name>A0A2N4UWL1_9GAMM</name>
<dbReference type="AlphaFoldDB" id="A0A2N4UWL1"/>
<evidence type="ECO:0000313" key="5">
    <source>
        <dbReference type="EMBL" id="PLC59398.1"/>
    </source>
</evidence>
<evidence type="ECO:0000256" key="1">
    <source>
        <dbReference type="ARBA" id="ARBA00023015"/>
    </source>
</evidence>
<accession>A0A2N4UWL1</accession>
<keyword evidence="6" id="KW-1185">Reference proteome</keyword>
<dbReference type="GO" id="GO:0003677">
    <property type="term" value="F:DNA binding"/>
    <property type="evidence" value="ECO:0007669"/>
    <property type="project" value="UniProtKB-KW"/>
</dbReference>
<evidence type="ECO:0000256" key="3">
    <source>
        <dbReference type="ARBA" id="ARBA00023163"/>
    </source>
</evidence>
<evidence type="ECO:0000259" key="4">
    <source>
        <dbReference type="PROSITE" id="PS50995"/>
    </source>
</evidence>
<dbReference type="InterPro" id="IPR023187">
    <property type="entry name" value="Tscrpt_reg_MarR-type_CS"/>
</dbReference>
<evidence type="ECO:0000313" key="6">
    <source>
        <dbReference type="Proteomes" id="UP000234420"/>
    </source>
</evidence>
<keyword evidence="3" id="KW-0804">Transcription</keyword>
<dbReference type="PROSITE" id="PS50995">
    <property type="entry name" value="HTH_MARR_2"/>
    <property type="match status" value="1"/>
</dbReference>
<dbReference type="Proteomes" id="UP000234420">
    <property type="component" value="Unassembled WGS sequence"/>
</dbReference>
<dbReference type="PANTHER" id="PTHR42756">
    <property type="entry name" value="TRANSCRIPTIONAL REGULATOR, MARR"/>
    <property type="match status" value="1"/>
</dbReference>
<dbReference type="InterPro" id="IPR036390">
    <property type="entry name" value="WH_DNA-bd_sf"/>
</dbReference>
<dbReference type="PROSITE" id="PS01117">
    <property type="entry name" value="HTH_MARR_1"/>
    <property type="match status" value="1"/>
</dbReference>